<evidence type="ECO:0000256" key="3">
    <source>
        <dbReference type="ARBA" id="ARBA00023125"/>
    </source>
</evidence>
<keyword evidence="4" id="KW-0804">Transcription</keyword>
<keyword evidence="3" id="KW-0238">DNA-binding</keyword>
<dbReference type="GO" id="GO:0003677">
    <property type="term" value="F:DNA binding"/>
    <property type="evidence" value="ECO:0007669"/>
    <property type="project" value="UniProtKB-KW"/>
</dbReference>
<evidence type="ECO:0000313" key="7">
    <source>
        <dbReference type="Proteomes" id="UP000256869"/>
    </source>
</evidence>
<comment type="caution">
    <text evidence="6">The sequence shown here is derived from an EMBL/GenBank/DDBJ whole genome shotgun (WGS) entry which is preliminary data.</text>
</comment>
<dbReference type="EMBL" id="QRDY01000002">
    <property type="protein sequence ID" value="RED64857.1"/>
    <property type="molecule type" value="Genomic_DNA"/>
</dbReference>
<accession>A0A3D9IT83</accession>
<evidence type="ECO:0000256" key="1">
    <source>
        <dbReference type="ARBA" id="ARBA00006817"/>
    </source>
</evidence>
<name>A0A3D9IT83_9BACL</name>
<reference evidence="6 7" key="1">
    <citation type="submission" date="2018-07" db="EMBL/GenBank/DDBJ databases">
        <title>Genomic Encyclopedia of Type Strains, Phase III (KMG-III): the genomes of soil and plant-associated and newly described type strains.</title>
        <authorList>
            <person name="Whitman W."/>
        </authorList>
    </citation>
    <scope>NUCLEOTIDE SEQUENCE [LARGE SCALE GENOMIC DNA]</scope>
    <source>
        <strain evidence="6 7">CECT 8236</strain>
    </source>
</reference>
<evidence type="ECO:0000259" key="5">
    <source>
        <dbReference type="PROSITE" id="PS50987"/>
    </source>
</evidence>
<dbReference type="SUPFAM" id="SSF55961">
    <property type="entry name" value="Bet v1-like"/>
    <property type="match status" value="1"/>
</dbReference>
<dbReference type="NCBIfam" id="NF033788">
    <property type="entry name" value="HTH_metalloreg"/>
    <property type="match status" value="1"/>
</dbReference>
<keyword evidence="7" id="KW-1185">Reference proteome</keyword>
<feature type="domain" description="HTH arsR-type" evidence="5">
    <location>
        <begin position="1"/>
        <end position="87"/>
    </location>
</feature>
<organism evidence="6 7">
    <name type="scientific">Cohnella lupini</name>
    <dbReference type="NCBI Taxonomy" id="1294267"/>
    <lineage>
        <taxon>Bacteria</taxon>
        <taxon>Bacillati</taxon>
        <taxon>Bacillota</taxon>
        <taxon>Bacilli</taxon>
        <taxon>Bacillales</taxon>
        <taxon>Paenibacillaceae</taxon>
        <taxon>Cohnella</taxon>
    </lineage>
</organism>
<dbReference type="CDD" id="cd00090">
    <property type="entry name" value="HTH_ARSR"/>
    <property type="match status" value="1"/>
</dbReference>
<dbReference type="Proteomes" id="UP000256869">
    <property type="component" value="Unassembled WGS sequence"/>
</dbReference>
<dbReference type="SUPFAM" id="SSF46785">
    <property type="entry name" value="Winged helix' DNA-binding domain"/>
    <property type="match status" value="1"/>
</dbReference>
<dbReference type="PANTHER" id="PTHR33154:SF33">
    <property type="entry name" value="TRANSCRIPTIONAL REPRESSOR SDPR"/>
    <property type="match status" value="1"/>
</dbReference>
<evidence type="ECO:0000256" key="2">
    <source>
        <dbReference type="ARBA" id="ARBA00023015"/>
    </source>
</evidence>
<gene>
    <name evidence="6" type="ORF">DFP95_102278</name>
</gene>
<evidence type="ECO:0000313" key="6">
    <source>
        <dbReference type="EMBL" id="RED64857.1"/>
    </source>
</evidence>
<evidence type="ECO:0000256" key="4">
    <source>
        <dbReference type="ARBA" id="ARBA00023163"/>
    </source>
</evidence>
<dbReference type="InterPro" id="IPR036388">
    <property type="entry name" value="WH-like_DNA-bd_sf"/>
</dbReference>
<dbReference type="PROSITE" id="PS50987">
    <property type="entry name" value="HTH_ARSR_2"/>
    <property type="match status" value="1"/>
</dbReference>
<dbReference type="SMART" id="SM00418">
    <property type="entry name" value="HTH_ARSR"/>
    <property type="match status" value="1"/>
</dbReference>
<dbReference type="PANTHER" id="PTHR33154">
    <property type="entry name" value="TRANSCRIPTIONAL REGULATOR, ARSR FAMILY"/>
    <property type="match status" value="1"/>
</dbReference>
<protein>
    <submittedName>
        <fullName evidence="6">Uncharacterized protein YndB with AHSA1/START domain</fullName>
    </submittedName>
</protein>
<proteinExistence type="inferred from homology"/>
<dbReference type="InterPro" id="IPR001845">
    <property type="entry name" value="HTH_ArsR_DNA-bd_dom"/>
</dbReference>
<dbReference type="AlphaFoldDB" id="A0A3D9IT83"/>
<dbReference type="InterPro" id="IPR013538">
    <property type="entry name" value="ASHA1/2-like_C"/>
</dbReference>
<keyword evidence="2" id="KW-0805">Transcription regulation</keyword>
<dbReference type="Pfam" id="PF08327">
    <property type="entry name" value="AHSA1"/>
    <property type="match status" value="1"/>
</dbReference>
<dbReference type="InterPro" id="IPR036390">
    <property type="entry name" value="WH_DNA-bd_sf"/>
</dbReference>
<dbReference type="Pfam" id="PF12840">
    <property type="entry name" value="HTH_20"/>
    <property type="match status" value="1"/>
</dbReference>
<dbReference type="InterPro" id="IPR023393">
    <property type="entry name" value="START-like_dom_sf"/>
</dbReference>
<dbReference type="InterPro" id="IPR011991">
    <property type="entry name" value="ArsR-like_HTH"/>
</dbReference>
<sequence length="286" mass="32542">MNSTWSALAEPNRFLIVELLRDGPLTAGEIADRLGLGQSQVSKHLRVLSEAGLVEAFPIANRRIYSLRPEPFMELDVWLKTFGRVAGQRFDDLDDFLHELQGKESRIQSLAQNTLLEENEMGSKPNNGMTTTVGELDLVMERTFNAPQELVFRAFTEAEHVARWWAPLPYTIPVCKIDLRPGGIWHYCMRSPEGETHWVRSVYGEIKRPERVSYTSLFADENAVPNDMIPEQFGTMKFIEVEGKTRLVSHIKFESPEALKLTVEMGMEQGFSMALDTLDGYLKEMS</sequence>
<dbReference type="InterPro" id="IPR051081">
    <property type="entry name" value="HTH_MetalResp_TranReg"/>
</dbReference>
<comment type="similarity">
    <text evidence="1">Belongs to the AHA1 family.</text>
</comment>
<dbReference type="PRINTS" id="PR00778">
    <property type="entry name" value="HTHARSR"/>
</dbReference>
<dbReference type="Gene3D" id="3.30.530.20">
    <property type="match status" value="1"/>
</dbReference>
<dbReference type="Gene3D" id="1.10.10.10">
    <property type="entry name" value="Winged helix-like DNA-binding domain superfamily/Winged helix DNA-binding domain"/>
    <property type="match status" value="1"/>
</dbReference>
<dbReference type="GO" id="GO:0003700">
    <property type="term" value="F:DNA-binding transcription factor activity"/>
    <property type="evidence" value="ECO:0007669"/>
    <property type="project" value="InterPro"/>
</dbReference>